<proteinExistence type="predicted"/>
<feature type="compositionally biased region" description="Basic and acidic residues" evidence="1">
    <location>
        <begin position="320"/>
        <end position="329"/>
    </location>
</feature>
<comment type="caution">
    <text evidence="3">The sequence shown here is derived from an EMBL/GenBank/DDBJ whole genome shotgun (WGS) entry which is preliminary data.</text>
</comment>
<evidence type="ECO:0000256" key="2">
    <source>
        <dbReference type="SAM" id="Phobius"/>
    </source>
</evidence>
<dbReference type="Proteomes" id="UP000433406">
    <property type="component" value="Unassembled WGS sequence"/>
</dbReference>
<evidence type="ECO:0000313" key="3">
    <source>
        <dbReference type="EMBL" id="MTB96293.1"/>
    </source>
</evidence>
<accession>A0A6I3JE29</accession>
<organism evidence="3 4">
    <name type="scientific">Nocardioides marmotae</name>
    <dbReference type="NCBI Taxonomy" id="2663857"/>
    <lineage>
        <taxon>Bacteria</taxon>
        <taxon>Bacillati</taxon>
        <taxon>Actinomycetota</taxon>
        <taxon>Actinomycetes</taxon>
        <taxon>Propionibacteriales</taxon>
        <taxon>Nocardioidaceae</taxon>
        <taxon>Nocardioides</taxon>
    </lineage>
</organism>
<dbReference type="Pfam" id="PF19516">
    <property type="entry name" value="DUF6049"/>
    <property type="match status" value="2"/>
</dbReference>
<feature type="transmembrane region" description="Helical" evidence="2">
    <location>
        <begin position="720"/>
        <end position="742"/>
    </location>
</feature>
<name>A0A6I3JE29_9ACTN</name>
<dbReference type="EMBL" id="WLCI01000015">
    <property type="protein sequence ID" value="MTB96293.1"/>
    <property type="molecule type" value="Genomic_DNA"/>
</dbReference>
<evidence type="ECO:0000256" key="1">
    <source>
        <dbReference type="SAM" id="MobiDB-lite"/>
    </source>
</evidence>
<feature type="region of interest" description="Disordered" evidence="1">
    <location>
        <begin position="259"/>
        <end position="329"/>
    </location>
</feature>
<keyword evidence="2" id="KW-0472">Membrane</keyword>
<keyword evidence="2" id="KW-1133">Transmembrane helix</keyword>
<dbReference type="InterPro" id="IPR046112">
    <property type="entry name" value="DUF6049"/>
</dbReference>
<keyword evidence="4" id="KW-1185">Reference proteome</keyword>
<dbReference type="RefSeq" id="WP_154616053.1">
    <property type="nucleotide sequence ID" value="NZ_CP053660.1"/>
</dbReference>
<keyword evidence="2" id="KW-0812">Transmembrane</keyword>
<protein>
    <submittedName>
        <fullName evidence="3">Uncharacterized protein</fullName>
    </submittedName>
</protein>
<sequence>MLRPRSLRPALAAAVLTLAGAVTGLVVPPAPASPVVATRAPVAAVEADTAPLGVTIESLTPGAIPRRGPIRVAGSVINRSDETWSAIKLYPFLGSTPMTTAAELAAATEVPAEQEVGNRIVEVSDVVDELAPGEAAPFRLTLPASRITVDAAGVYWFGVHALGESAAGRVDGADGRARTFLPLVPRTTRGEIRTAIVVPLRRPIDHESDGSLADVTSWTRTLETGGTLRSLVDLGASAGDRPVSWLVDPALVDAVRRLADGNPPRSLGPTEPGDQGGPSEGPDASFSPEPDGDGGNEGDGGDGGDGDSGDSGDGENGENGGDRASRGHEPTADELLAAEAAATWLDRLSAAMSGDEVLALPYGDLDVAGALATDPGLLERTRDRSTEVTATWDVPTTPALGSPSGYLDPAAIRAVSPSDTLLVTDRMLGEDAPGVATVGGRRLVVTSSGAASGGPGPDDPLAAVALRQRVLAEAAVRLTSPGRKPLVVQLPAGWAPDSASGFFEGLDEGWVSLGTVAEAADRTGTPVDLADLDYPARQAERRLDPETFETATGLIGAGQVLQRVLRDNTEVAGEVSDEAFAAVSYSSRGRSTTTRLSLLASRRWIDGKLDSVTIEAPRGVALSSADGRFGATVVNELAEPIEVSIQAVTDDPAALSIEGPRTVEVGANQRVSVLLDASTREPGVHRVRLVLTDHTDDPEDTPTPLGSAEEVSIRSIQASAVIWVIMGAGALLLFSAIAVRLVRRVRRARREEATG</sequence>
<dbReference type="AlphaFoldDB" id="A0A6I3JE29"/>
<feature type="compositionally biased region" description="Acidic residues" evidence="1">
    <location>
        <begin position="290"/>
        <end position="316"/>
    </location>
</feature>
<evidence type="ECO:0000313" key="4">
    <source>
        <dbReference type="Proteomes" id="UP000433406"/>
    </source>
</evidence>
<reference evidence="3 4" key="1">
    <citation type="submission" date="2019-10" db="EMBL/GenBank/DDBJ databases">
        <title>Nocardioides novel species isolated from the excrement of Marmot.</title>
        <authorList>
            <person name="Zhang G."/>
        </authorList>
    </citation>
    <scope>NUCLEOTIDE SEQUENCE [LARGE SCALE GENOMIC DNA]</scope>
    <source>
        <strain evidence="4">zg-579</strain>
    </source>
</reference>
<gene>
    <name evidence="3" type="ORF">GGQ22_14545</name>
</gene>